<sequence>MRNETIITEINEIVKQLSTENQRYFLTLVKVAAFAEDAAKKHECYGKNKKPDANQQNE</sequence>
<accession>A0ABT2DKP6</accession>
<dbReference type="Proteomes" id="UP001525021">
    <property type="component" value="Unassembled WGS sequence"/>
</dbReference>
<evidence type="ECO:0000313" key="2">
    <source>
        <dbReference type="Proteomes" id="UP001525021"/>
    </source>
</evidence>
<gene>
    <name evidence="1" type="ORF">NXZ79_05240</name>
</gene>
<proteinExistence type="predicted"/>
<keyword evidence="2" id="KW-1185">Reference proteome</keyword>
<protein>
    <submittedName>
        <fullName evidence="1">Uncharacterized protein</fullName>
    </submittedName>
</protein>
<name>A0ABT2DKP6_9BACI</name>
<dbReference type="EMBL" id="JANTOO010000007">
    <property type="protein sequence ID" value="MCS1395445.1"/>
    <property type="molecule type" value="Genomic_DNA"/>
</dbReference>
<dbReference type="RefSeq" id="WP_012292267.1">
    <property type="nucleotide sequence ID" value="NZ_JANTOO010000007.1"/>
</dbReference>
<evidence type="ECO:0000313" key="1">
    <source>
        <dbReference type="EMBL" id="MCS1395445.1"/>
    </source>
</evidence>
<comment type="caution">
    <text evidence="1">The sequence shown here is derived from an EMBL/GenBank/DDBJ whole genome shotgun (WGS) entry which is preliminary data.</text>
</comment>
<organism evidence="1 2">
    <name type="scientific">Lysinibacillus pinottii</name>
    <dbReference type="NCBI Taxonomy" id="2973932"/>
    <lineage>
        <taxon>Bacteria</taxon>
        <taxon>Bacillati</taxon>
        <taxon>Bacillota</taxon>
        <taxon>Bacilli</taxon>
        <taxon>Bacillales</taxon>
        <taxon>Bacillaceae</taxon>
        <taxon>Lysinibacillus</taxon>
    </lineage>
</organism>
<reference evidence="1 2" key="1">
    <citation type="submission" date="2022-08" db="EMBL/GenBank/DDBJ databases">
        <title>Lysinibacillus sequencing.</title>
        <authorList>
            <person name="Dunlap C."/>
        </authorList>
    </citation>
    <scope>NUCLEOTIDE SEQUENCE [LARGE SCALE GENOMIC DNA]</scope>
    <source>
        <strain evidence="1 2">PB211</strain>
    </source>
</reference>